<dbReference type="OrthoDB" id="4936413at2759"/>
<dbReference type="EMBL" id="CP072755">
    <property type="protein sequence ID" value="QUC19342.1"/>
    <property type="molecule type" value="Genomic_DNA"/>
</dbReference>
<feature type="region of interest" description="Disordered" evidence="1">
    <location>
        <begin position="371"/>
        <end position="485"/>
    </location>
</feature>
<keyword evidence="3" id="KW-1185">Reference proteome</keyword>
<reference evidence="2" key="1">
    <citation type="submission" date="2020-03" db="EMBL/GenBank/DDBJ databases">
        <title>A mixture of massive structural variations and highly conserved coding sequences in Ustilaginoidea virens genome.</title>
        <authorList>
            <person name="Zhang K."/>
            <person name="Zhao Z."/>
            <person name="Zhang Z."/>
            <person name="Li Y."/>
            <person name="Hsiang T."/>
            <person name="Sun W."/>
        </authorList>
    </citation>
    <scope>NUCLEOTIDE SEQUENCE</scope>
    <source>
        <strain evidence="2">UV-8b</strain>
    </source>
</reference>
<protein>
    <submittedName>
        <fullName evidence="2">Uncharacterized protein</fullName>
    </submittedName>
</protein>
<evidence type="ECO:0000256" key="1">
    <source>
        <dbReference type="SAM" id="MobiDB-lite"/>
    </source>
</evidence>
<feature type="region of interest" description="Disordered" evidence="1">
    <location>
        <begin position="668"/>
        <end position="710"/>
    </location>
</feature>
<dbReference type="Proteomes" id="UP000027002">
    <property type="component" value="Chromosome 3"/>
</dbReference>
<feature type="compositionally biased region" description="Polar residues" evidence="1">
    <location>
        <begin position="418"/>
        <end position="439"/>
    </location>
</feature>
<feature type="region of interest" description="Disordered" evidence="1">
    <location>
        <begin position="550"/>
        <end position="574"/>
    </location>
</feature>
<evidence type="ECO:0000313" key="2">
    <source>
        <dbReference type="EMBL" id="QUC19342.1"/>
    </source>
</evidence>
<feature type="compositionally biased region" description="Gly residues" evidence="1">
    <location>
        <begin position="674"/>
        <end position="683"/>
    </location>
</feature>
<sequence length="775" mass="83619">MPDTSRNSCRDYVPVGMEEYEDDDGNFGWSRPVDIDFAMMLSGIPILDGALEGRPLSETTTGHQDALAMFETYGVPRPEGLILNRNRTPRASHDETLQLCHSCGEILPFEQKCVRCGHDFCYKCASEQLPKDHGSLKDGAVDRIGKPFSDEAAKTREVTTTPLFGPTADPETPNRGPVTGNPFFLADRFAKATWSAPQTKKTTGGRGQRARRLSDCVPGRHLADRPPDAVAMVDDWKRSRHTEGHILCCAASRGQAIAADIPSLDATVQRKIDRLHRHTEDLRNYPRASGLSPTSREGWIPWSPKSDAEPRAATAAPNGTIHLETPTKPPRTVRLHSPGDGVNKPSSKVAIIYGAGAQDAKDAVESALRPAPLFDLGPNPKDHHHEASLSPSSGEAGSDGSMSDVGDVREEASKFGPSLTNVETNGNVEKRGSGNTTPRSHGDVGTGKCSTSGLLSPQISSPFISPSQTASEPSQACATAPEHDVGVDLPSMTGYKRHRQDTYVCAKPKTPNSGPEPWPTLRKVERPVEEKKPPPTTPVSLPWARQALRQVSSNCSTSSGKKKKDQGNLGDDVTLPASRLIPVGTPVLEWRGNLSKTHNVAPKPLNRNNLCESCNPTDSKEPATGVGSCERCSHGSNSPMRIGSGNPDDEDPFTEPKLSVRAIENSLAWDKAQGGPGGRGVGSDGSEPKSASRSRGSNEQEGRKEKTTAEPARCCGWKERYLRLRDDVVRGKDTLRRDEEGSKAGAVQELGIEGMTIIVHMRHTDDLVINTDLHG</sequence>
<feature type="compositionally biased region" description="Polar residues" evidence="1">
    <location>
        <begin position="550"/>
        <end position="559"/>
    </location>
</feature>
<feature type="region of interest" description="Disordered" evidence="1">
    <location>
        <begin position="614"/>
        <end position="655"/>
    </location>
</feature>
<gene>
    <name evidence="2" type="ORF">UV8b_03583</name>
</gene>
<feature type="compositionally biased region" description="Low complexity" evidence="1">
    <location>
        <begin position="456"/>
        <end position="468"/>
    </location>
</feature>
<feature type="compositionally biased region" description="Basic and acidic residues" evidence="1">
    <location>
        <begin position="696"/>
        <end position="708"/>
    </location>
</feature>
<dbReference type="KEGG" id="uvi:66064361"/>
<proteinExistence type="predicted"/>
<dbReference type="AlphaFoldDB" id="A0A8E5MH91"/>
<evidence type="ECO:0000313" key="3">
    <source>
        <dbReference type="Proteomes" id="UP000027002"/>
    </source>
</evidence>
<feature type="region of interest" description="Disordered" evidence="1">
    <location>
        <begin position="284"/>
        <end position="346"/>
    </location>
</feature>
<name>A0A8E5MH91_USTVR</name>
<accession>A0A8E5MH91</accession>
<dbReference type="GeneID" id="66064361"/>
<organism evidence="2 3">
    <name type="scientific">Ustilaginoidea virens</name>
    <name type="common">Rice false smut fungus</name>
    <name type="synonym">Villosiclava virens</name>
    <dbReference type="NCBI Taxonomy" id="1159556"/>
    <lineage>
        <taxon>Eukaryota</taxon>
        <taxon>Fungi</taxon>
        <taxon>Dikarya</taxon>
        <taxon>Ascomycota</taxon>
        <taxon>Pezizomycotina</taxon>
        <taxon>Sordariomycetes</taxon>
        <taxon>Hypocreomycetidae</taxon>
        <taxon>Hypocreales</taxon>
        <taxon>Clavicipitaceae</taxon>
        <taxon>Ustilaginoidea</taxon>
    </lineage>
</organism>
<dbReference type="RefSeq" id="XP_042997015.1">
    <property type="nucleotide sequence ID" value="XM_043141081.1"/>
</dbReference>
<dbReference type="SUPFAM" id="SSF57903">
    <property type="entry name" value="FYVE/PHD zinc finger"/>
    <property type="match status" value="1"/>
</dbReference>
<dbReference type="InterPro" id="IPR011011">
    <property type="entry name" value="Znf_FYVE_PHD"/>
</dbReference>